<evidence type="ECO:0000313" key="3">
    <source>
        <dbReference type="Proteomes" id="UP000625711"/>
    </source>
</evidence>
<dbReference type="EMBL" id="JAACXV010017917">
    <property type="protein sequence ID" value="KAF7264221.1"/>
    <property type="molecule type" value="Genomic_DNA"/>
</dbReference>
<protein>
    <submittedName>
        <fullName evidence="2">Uncharacterized protein</fullName>
    </submittedName>
</protein>
<organism evidence="2 3">
    <name type="scientific">Rhynchophorus ferrugineus</name>
    <name type="common">Red palm weevil</name>
    <name type="synonym">Curculio ferrugineus</name>
    <dbReference type="NCBI Taxonomy" id="354439"/>
    <lineage>
        <taxon>Eukaryota</taxon>
        <taxon>Metazoa</taxon>
        <taxon>Ecdysozoa</taxon>
        <taxon>Arthropoda</taxon>
        <taxon>Hexapoda</taxon>
        <taxon>Insecta</taxon>
        <taxon>Pterygota</taxon>
        <taxon>Neoptera</taxon>
        <taxon>Endopterygota</taxon>
        <taxon>Coleoptera</taxon>
        <taxon>Polyphaga</taxon>
        <taxon>Cucujiformia</taxon>
        <taxon>Curculionidae</taxon>
        <taxon>Dryophthorinae</taxon>
        <taxon>Rhynchophorus</taxon>
    </lineage>
</organism>
<sequence length="128" mass="13466">MLIREGSTAFDAIRVRISGLLCSPSPPPHPHPGKFNAPSPPPATPLIRSRDTGSSRCCPPQYEVRIPRASLMIIITREGKAGRGTEGGGLFDGELPPKGLYLGSCSSCPCGDIGLNLLLGGEFDVILI</sequence>
<comment type="caution">
    <text evidence="2">The sequence shown here is derived from an EMBL/GenBank/DDBJ whole genome shotgun (WGS) entry which is preliminary data.</text>
</comment>
<feature type="region of interest" description="Disordered" evidence="1">
    <location>
        <begin position="26"/>
        <end position="57"/>
    </location>
</feature>
<gene>
    <name evidence="2" type="ORF">GWI33_000456</name>
</gene>
<evidence type="ECO:0000256" key="1">
    <source>
        <dbReference type="SAM" id="MobiDB-lite"/>
    </source>
</evidence>
<proteinExistence type="predicted"/>
<name>A0A834LXV5_RHYFE</name>
<dbReference type="Proteomes" id="UP000625711">
    <property type="component" value="Unassembled WGS sequence"/>
</dbReference>
<keyword evidence="3" id="KW-1185">Reference proteome</keyword>
<evidence type="ECO:0000313" key="2">
    <source>
        <dbReference type="EMBL" id="KAF7264221.1"/>
    </source>
</evidence>
<reference evidence="2" key="1">
    <citation type="submission" date="2020-08" db="EMBL/GenBank/DDBJ databases">
        <title>Genome sequencing and assembly of the red palm weevil Rhynchophorus ferrugineus.</title>
        <authorList>
            <person name="Dias G.B."/>
            <person name="Bergman C.M."/>
            <person name="Manee M."/>
        </authorList>
    </citation>
    <scope>NUCLEOTIDE SEQUENCE</scope>
    <source>
        <strain evidence="2">AA-2017</strain>
        <tissue evidence="2">Whole larva</tissue>
    </source>
</reference>
<dbReference type="AlphaFoldDB" id="A0A834LXV5"/>
<accession>A0A834LXV5</accession>